<dbReference type="EMBL" id="MSDW01000001">
    <property type="protein sequence ID" value="OKY78519.1"/>
    <property type="molecule type" value="Genomic_DNA"/>
</dbReference>
<protein>
    <submittedName>
        <fullName evidence="4">Molybdopterin-binding protein MopI</fullName>
    </submittedName>
</protein>
<keyword evidence="5" id="KW-1185">Reference proteome</keyword>
<dbReference type="InterPro" id="IPR008995">
    <property type="entry name" value="Mo/tungstate-bd_C_term_dom"/>
</dbReference>
<dbReference type="NCBIfam" id="TIGR00638">
    <property type="entry name" value="Mop"/>
    <property type="match status" value="1"/>
</dbReference>
<feature type="domain" description="Mop" evidence="3">
    <location>
        <begin position="4"/>
        <end position="69"/>
    </location>
</feature>
<organism evidence="4 5">
    <name type="scientific">Methanohalarchaeum thermophilum</name>
    <dbReference type="NCBI Taxonomy" id="1903181"/>
    <lineage>
        <taxon>Archaea</taxon>
        <taxon>Methanobacteriati</taxon>
        <taxon>Methanobacteriota</taxon>
        <taxon>Methanonatronarchaeia</taxon>
        <taxon>Methanonatronarchaeales</taxon>
        <taxon>Methanonatronarchaeaceae</taxon>
        <taxon>Candidatus Methanohalarchaeum</taxon>
    </lineage>
</organism>
<dbReference type="GO" id="GO:0015689">
    <property type="term" value="P:molybdate ion transport"/>
    <property type="evidence" value="ECO:0007669"/>
    <property type="project" value="InterPro"/>
</dbReference>
<dbReference type="InterPro" id="IPR005116">
    <property type="entry name" value="Transp-assoc_OB_typ1"/>
</dbReference>
<dbReference type="STRING" id="1903181.BTN85_1012"/>
<sequence length="70" mass="7443">MVKELSARNHLEGEVTDVDIGVVGAKIKIDTGANKVTAFITKEGAEELDIKEGDDVKAVIKATEVMVSKS</sequence>
<gene>
    <name evidence="4" type="ORF">BTN85_1012</name>
</gene>
<evidence type="ECO:0000256" key="1">
    <source>
        <dbReference type="ARBA" id="ARBA00004202"/>
    </source>
</evidence>
<evidence type="ECO:0000313" key="4">
    <source>
        <dbReference type="EMBL" id="OKY78519.1"/>
    </source>
</evidence>
<dbReference type="InParanoid" id="A0A1Q6DVX3"/>
<dbReference type="InterPro" id="IPR004606">
    <property type="entry name" value="Mop_domain"/>
</dbReference>
<comment type="subcellular location">
    <subcellularLocation>
        <location evidence="1">Cell membrane</location>
        <topology evidence="1">Peripheral membrane protein</topology>
    </subcellularLocation>
</comment>
<accession>A0A1Q6DVX3</accession>
<dbReference type="Proteomes" id="UP000185744">
    <property type="component" value="Unassembled WGS sequence"/>
</dbReference>
<keyword evidence="2" id="KW-0500">Molybdenum</keyword>
<dbReference type="PROSITE" id="PS51866">
    <property type="entry name" value="MOP"/>
    <property type="match status" value="1"/>
</dbReference>
<dbReference type="Gene3D" id="2.40.50.100">
    <property type="match status" value="1"/>
</dbReference>
<dbReference type="GO" id="GO:0005886">
    <property type="term" value="C:plasma membrane"/>
    <property type="evidence" value="ECO:0007669"/>
    <property type="project" value="UniProtKB-SubCell"/>
</dbReference>
<name>A0A1Q6DVX3_METT1</name>
<reference evidence="4" key="1">
    <citation type="submission" date="2016-12" db="EMBL/GenBank/DDBJ databases">
        <title>Discovery of methanogenic haloarchaea.</title>
        <authorList>
            <person name="Sorokin D.Y."/>
            <person name="Makarova K.S."/>
            <person name="Abbas B."/>
            <person name="Ferrer M."/>
            <person name="Golyshin P.N."/>
        </authorList>
    </citation>
    <scope>NUCLEOTIDE SEQUENCE [LARGE SCALE GENOMIC DNA]</scope>
    <source>
        <strain evidence="4">HMET1</strain>
    </source>
</reference>
<evidence type="ECO:0000259" key="3">
    <source>
        <dbReference type="PROSITE" id="PS51866"/>
    </source>
</evidence>
<evidence type="ECO:0000313" key="5">
    <source>
        <dbReference type="Proteomes" id="UP000185744"/>
    </source>
</evidence>
<evidence type="ECO:0000256" key="2">
    <source>
        <dbReference type="ARBA" id="ARBA00022505"/>
    </source>
</evidence>
<comment type="caution">
    <text evidence="4">The sequence shown here is derived from an EMBL/GenBank/DDBJ whole genome shotgun (WGS) entry which is preliminary data.</text>
</comment>
<dbReference type="AlphaFoldDB" id="A0A1Q6DVX3"/>
<proteinExistence type="predicted"/>
<dbReference type="SUPFAM" id="SSF50331">
    <property type="entry name" value="MOP-like"/>
    <property type="match status" value="1"/>
</dbReference>
<dbReference type="Pfam" id="PF03459">
    <property type="entry name" value="TOBE"/>
    <property type="match status" value="1"/>
</dbReference>